<dbReference type="InterPro" id="IPR000504">
    <property type="entry name" value="RRM_dom"/>
</dbReference>
<dbReference type="GO" id="GO:0003723">
    <property type="term" value="F:RNA binding"/>
    <property type="evidence" value="ECO:0007669"/>
    <property type="project" value="UniProtKB-UniRule"/>
</dbReference>
<keyword evidence="1 2" id="KW-0694">RNA-binding</keyword>
<comment type="caution">
    <text evidence="4">The sequence shown here is derived from an EMBL/GenBank/DDBJ whole genome shotgun (WGS) entry which is preliminary data.</text>
</comment>
<dbReference type="SMART" id="SM00360">
    <property type="entry name" value="RRM"/>
    <property type="match status" value="1"/>
</dbReference>
<feature type="domain" description="RRM" evidence="3">
    <location>
        <begin position="40"/>
        <end position="105"/>
    </location>
</feature>
<evidence type="ECO:0000256" key="2">
    <source>
        <dbReference type="PROSITE-ProRule" id="PRU00176"/>
    </source>
</evidence>
<evidence type="ECO:0000313" key="4">
    <source>
        <dbReference type="EMBL" id="KAK9138446.1"/>
    </source>
</evidence>
<dbReference type="PANTHER" id="PTHR48027">
    <property type="entry name" value="HETEROGENEOUS NUCLEAR RIBONUCLEOPROTEIN 87F-RELATED"/>
    <property type="match status" value="1"/>
</dbReference>
<proteinExistence type="predicted"/>
<dbReference type="EMBL" id="JBBNAE010000003">
    <property type="protein sequence ID" value="KAK9138446.1"/>
    <property type="molecule type" value="Genomic_DNA"/>
</dbReference>
<evidence type="ECO:0000256" key="1">
    <source>
        <dbReference type="ARBA" id="ARBA00022884"/>
    </source>
</evidence>
<name>A0AAP0PF19_9MAGN</name>
<reference evidence="4 5" key="1">
    <citation type="submission" date="2024-01" db="EMBL/GenBank/DDBJ databases">
        <title>Genome assemblies of Stephania.</title>
        <authorList>
            <person name="Yang L."/>
        </authorList>
    </citation>
    <scope>NUCLEOTIDE SEQUENCE [LARGE SCALE GENOMIC DNA]</scope>
    <source>
        <strain evidence="4">QJT</strain>
        <tissue evidence="4">Leaf</tissue>
    </source>
</reference>
<dbReference type="Pfam" id="PF00076">
    <property type="entry name" value="RRM_1"/>
    <property type="match status" value="1"/>
</dbReference>
<dbReference type="AlphaFoldDB" id="A0AAP0PF19"/>
<protein>
    <recommendedName>
        <fullName evidence="3">RRM domain-containing protein</fullName>
    </recommendedName>
</protein>
<sequence length="111" mass="11955">MAFSGRFGSLMRQITSQNVVSNGQMSAPSMLNAIRCMSSTKLFIGGLSFGTNDQSLRDAFSSFGEVDEARVITDRETGRSRGFGFVNFTTEDCAKTAMSSMDGTRGAKHSC</sequence>
<dbReference type="Proteomes" id="UP001417504">
    <property type="component" value="Unassembled WGS sequence"/>
</dbReference>
<gene>
    <name evidence="4" type="ORF">Sjap_009040</name>
</gene>
<dbReference type="InterPro" id="IPR035979">
    <property type="entry name" value="RBD_domain_sf"/>
</dbReference>
<dbReference type="SUPFAM" id="SSF54928">
    <property type="entry name" value="RNA-binding domain, RBD"/>
    <property type="match status" value="1"/>
</dbReference>
<dbReference type="InterPro" id="IPR012677">
    <property type="entry name" value="Nucleotide-bd_a/b_plait_sf"/>
</dbReference>
<evidence type="ECO:0000259" key="3">
    <source>
        <dbReference type="PROSITE" id="PS50102"/>
    </source>
</evidence>
<evidence type="ECO:0000313" key="5">
    <source>
        <dbReference type="Proteomes" id="UP001417504"/>
    </source>
</evidence>
<dbReference type="InterPro" id="IPR052462">
    <property type="entry name" value="SLIRP/GR-RBP-like"/>
</dbReference>
<dbReference type="PROSITE" id="PS50102">
    <property type="entry name" value="RRM"/>
    <property type="match status" value="1"/>
</dbReference>
<organism evidence="4 5">
    <name type="scientific">Stephania japonica</name>
    <dbReference type="NCBI Taxonomy" id="461633"/>
    <lineage>
        <taxon>Eukaryota</taxon>
        <taxon>Viridiplantae</taxon>
        <taxon>Streptophyta</taxon>
        <taxon>Embryophyta</taxon>
        <taxon>Tracheophyta</taxon>
        <taxon>Spermatophyta</taxon>
        <taxon>Magnoliopsida</taxon>
        <taxon>Ranunculales</taxon>
        <taxon>Menispermaceae</taxon>
        <taxon>Menispermoideae</taxon>
        <taxon>Cissampelideae</taxon>
        <taxon>Stephania</taxon>
    </lineage>
</organism>
<keyword evidence="5" id="KW-1185">Reference proteome</keyword>
<accession>A0AAP0PF19</accession>
<dbReference type="Gene3D" id="3.30.70.330">
    <property type="match status" value="1"/>
</dbReference>